<gene>
    <name evidence="11" type="primary">Nep1</name>
    <name evidence="11" type="ORF">TNIN_478931</name>
</gene>
<evidence type="ECO:0000256" key="3">
    <source>
        <dbReference type="ARBA" id="ARBA00022670"/>
    </source>
</evidence>
<keyword evidence="6" id="KW-0862">Zinc</keyword>
<evidence type="ECO:0000256" key="5">
    <source>
        <dbReference type="ARBA" id="ARBA00022801"/>
    </source>
</evidence>
<evidence type="ECO:0000259" key="9">
    <source>
        <dbReference type="Pfam" id="PF01431"/>
    </source>
</evidence>
<dbReference type="Proteomes" id="UP000886998">
    <property type="component" value="Unassembled WGS sequence"/>
</dbReference>
<dbReference type="Gene3D" id="1.10.1380.10">
    <property type="entry name" value="Neutral endopeptidase , domain2"/>
    <property type="match status" value="1"/>
</dbReference>
<feature type="transmembrane region" description="Helical" evidence="8">
    <location>
        <begin position="16"/>
        <end position="37"/>
    </location>
</feature>
<dbReference type="InterPro" id="IPR042089">
    <property type="entry name" value="Peptidase_M13_dom_2"/>
</dbReference>
<dbReference type="InterPro" id="IPR000718">
    <property type="entry name" value="Peptidase_M13"/>
</dbReference>
<evidence type="ECO:0000313" key="12">
    <source>
        <dbReference type="Proteomes" id="UP000886998"/>
    </source>
</evidence>
<keyword evidence="5" id="KW-0378">Hydrolase</keyword>
<dbReference type="OrthoDB" id="6436833at2759"/>
<name>A0A8X6I7I0_9ARAC</name>
<dbReference type="SUPFAM" id="SSF55486">
    <property type="entry name" value="Metalloproteases ('zincins'), catalytic domain"/>
    <property type="match status" value="1"/>
</dbReference>
<dbReference type="PANTHER" id="PTHR11733:SF237">
    <property type="entry name" value="NEPRILYSIN-LIKE 4"/>
    <property type="match status" value="1"/>
</dbReference>
<keyword evidence="12" id="KW-1185">Reference proteome</keyword>
<comment type="caution">
    <text evidence="11">The sequence shown here is derived from an EMBL/GenBank/DDBJ whole genome shotgun (WGS) entry which is preliminary data.</text>
</comment>
<keyword evidence="8" id="KW-1133">Transmembrane helix</keyword>
<organism evidence="11 12">
    <name type="scientific">Trichonephila inaurata madagascariensis</name>
    <dbReference type="NCBI Taxonomy" id="2747483"/>
    <lineage>
        <taxon>Eukaryota</taxon>
        <taxon>Metazoa</taxon>
        <taxon>Ecdysozoa</taxon>
        <taxon>Arthropoda</taxon>
        <taxon>Chelicerata</taxon>
        <taxon>Arachnida</taxon>
        <taxon>Araneae</taxon>
        <taxon>Araneomorphae</taxon>
        <taxon>Entelegynae</taxon>
        <taxon>Araneoidea</taxon>
        <taxon>Nephilidae</taxon>
        <taxon>Trichonephila</taxon>
        <taxon>Trichonephila inaurata</taxon>
    </lineage>
</organism>
<sequence length="691" mass="78323">GCSGWLQQRTNLEKTLLSLSCILILTLVLLILVGIAFKGQSSDTPDSKEKLGCLNSECIKTAGHILSLMDERWDPCSNFYDYACGSFNEASGHSIAQNSIDSVYYSIKDLLESTSDTDNLTSLKSFYKSCMEFDGLHSKRQDPSKLFLDLMERFGIGTWPVLDDYYEAKLSLAEVLSALTLVGVPVAFRAEVVPDTQIEGSYLLKISPGGPLESGRTAIDIRSDQDLRTYMLFSFLLLGTSTYSKSTRAVDDILSVDAYYAHVEQDTVRKCDTIDILAPDESLNRLNNMIPEMEWTVLFTSIQKEAGLNRPFAVELHCKEKIRDYLIHLNDLVEVISHNYFGWCFFESFAKHVEPSLRRARSHTEATDDVPRWKECVMLMEKHAAPLLTQSLSSRWIKKETEEKVADLTKHFQSSAEQLVSKSRWLQGEKPKILRQIKSIHFQYPFVKRDAGNATRSLQLPEVNNENYTAAVIELRRQSIIQSFKKLNPSTETDRTNSWDTLLTSASHVPRESSLPIYFDKFQEPYLRLYGSKSLNYGGFSTSIAREWSETFVTKGMGSSMVWNLWSSNRNGSSCLENLLSGHFGLKTEYEREKYLKDLFLDIGSLEIALKSAKSGTKSQKSDLLPGFERSDEQMFFIAYAQTQCAAKSLKDPTLIPVRERVNTLLSNSEEFKEAFSCSIPKSSKKCEVWT</sequence>
<keyword evidence="4" id="KW-0479">Metal-binding</keyword>
<dbReference type="PANTHER" id="PTHR11733">
    <property type="entry name" value="ZINC METALLOPROTEASE FAMILY M13 NEPRILYSIN-RELATED"/>
    <property type="match status" value="1"/>
</dbReference>
<comment type="similarity">
    <text evidence="2">Belongs to the peptidase M13 family.</text>
</comment>
<dbReference type="GO" id="GO:0046872">
    <property type="term" value="F:metal ion binding"/>
    <property type="evidence" value="ECO:0007669"/>
    <property type="project" value="UniProtKB-KW"/>
</dbReference>
<keyword evidence="8" id="KW-0472">Membrane</keyword>
<dbReference type="InterPro" id="IPR008753">
    <property type="entry name" value="Peptidase_M13_N"/>
</dbReference>
<proteinExistence type="inferred from homology"/>
<evidence type="ECO:0000256" key="8">
    <source>
        <dbReference type="SAM" id="Phobius"/>
    </source>
</evidence>
<feature type="non-terminal residue" evidence="11">
    <location>
        <position position="1"/>
    </location>
</feature>
<dbReference type="InterPro" id="IPR024079">
    <property type="entry name" value="MetalloPept_cat_dom_sf"/>
</dbReference>
<keyword evidence="8" id="KW-0812">Transmembrane</keyword>
<evidence type="ECO:0000256" key="2">
    <source>
        <dbReference type="ARBA" id="ARBA00007357"/>
    </source>
</evidence>
<dbReference type="GO" id="GO:0016485">
    <property type="term" value="P:protein processing"/>
    <property type="evidence" value="ECO:0007669"/>
    <property type="project" value="TreeGrafter"/>
</dbReference>
<feature type="domain" description="Peptidase M13 N-terminal" evidence="10">
    <location>
        <begin position="75"/>
        <end position="429"/>
    </location>
</feature>
<dbReference type="EMBL" id="BMAV01024220">
    <property type="protein sequence ID" value="GFS31199.1"/>
    <property type="molecule type" value="Genomic_DNA"/>
</dbReference>
<dbReference type="PROSITE" id="PS51885">
    <property type="entry name" value="NEPRILYSIN"/>
    <property type="match status" value="1"/>
</dbReference>
<evidence type="ECO:0000313" key="11">
    <source>
        <dbReference type="EMBL" id="GFS31199.1"/>
    </source>
</evidence>
<dbReference type="AlphaFoldDB" id="A0A8X6I7I0"/>
<dbReference type="GO" id="GO:0004222">
    <property type="term" value="F:metalloendopeptidase activity"/>
    <property type="evidence" value="ECO:0007669"/>
    <property type="project" value="InterPro"/>
</dbReference>
<keyword evidence="3" id="KW-0645">Protease</keyword>
<dbReference type="Gene3D" id="3.40.390.10">
    <property type="entry name" value="Collagenase (Catalytic Domain)"/>
    <property type="match status" value="1"/>
</dbReference>
<dbReference type="GO" id="GO:0005886">
    <property type="term" value="C:plasma membrane"/>
    <property type="evidence" value="ECO:0007669"/>
    <property type="project" value="TreeGrafter"/>
</dbReference>
<evidence type="ECO:0000256" key="6">
    <source>
        <dbReference type="ARBA" id="ARBA00022833"/>
    </source>
</evidence>
<reference evidence="11" key="1">
    <citation type="submission" date="2020-08" db="EMBL/GenBank/DDBJ databases">
        <title>Multicomponent nature underlies the extraordinary mechanical properties of spider dragline silk.</title>
        <authorList>
            <person name="Kono N."/>
            <person name="Nakamura H."/>
            <person name="Mori M."/>
            <person name="Yoshida Y."/>
            <person name="Ohtoshi R."/>
            <person name="Malay A.D."/>
            <person name="Moran D.A.P."/>
            <person name="Tomita M."/>
            <person name="Numata K."/>
            <person name="Arakawa K."/>
        </authorList>
    </citation>
    <scope>NUCLEOTIDE SEQUENCE</scope>
</reference>
<evidence type="ECO:0000256" key="4">
    <source>
        <dbReference type="ARBA" id="ARBA00022723"/>
    </source>
</evidence>
<evidence type="ECO:0000256" key="7">
    <source>
        <dbReference type="ARBA" id="ARBA00023049"/>
    </source>
</evidence>
<evidence type="ECO:0000256" key="1">
    <source>
        <dbReference type="ARBA" id="ARBA00001947"/>
    </source>
</evidence>
<evidence type="ECO:0000259" key="10">
    <source>
        <dbReference type="Pfam" id="PF05649"/>
    </source>
</evidence>
<accession>A0A8X6I7I0</accession>
<dbReference type="InterPro" id="IPR018497">
    <property type="entry name" value="Peptidase_M13_C"/>
</dbReference>
<keyword evidence="7" id="KW-0482">Metalloprotease</keyword>
<dbReference type="Pfam" id="PF05649">
    <property type="entry name" value="Peptidase_M13_N"/>
    <property type="match status" value="1"/>
</dbReference>
<dbReference type="Pfam" id="PF01431">
    <property type="entry name" value="Peptidase_M13"/>
    <property type="match status" value="1"/>
</dbReference>
<comment type="cofactor">
    <cofactor evidence="1">
        <name>Zn(2+)</name>
        <dbReference type="ChEBI" id="CHEBI:29105"/>
    </cofactor>
</comment>
<protein>
    <submittedName>
        <fullName evidence="11">Neprilysin-1</fullName>
    </submittedName>
</protein>
<feature type="domain" description="Peptidase M13 C-terminal" evidence="9">
    <location>
        <begin position="517"/>
        <end position="679"/>
    </location>
</feature>